<feature type="compositionally biased region" description="Polar residues" evidence="2">
    <location>
        <begin position="91"/>
        <end position="102"/>
    </location>
</feature>
<evidence type="ECO:0000256" key="2">
    <source>
        <dbReference type="SAM" id="MobiDB-lite"/>
    </source>
</evidence>
<organism evidence="3 4">
    <name type="scientific">Cuscuta campestris</name>
    <dbReference type="NCBI Taxonomy" id="132261"/>
    <lineage>
        <taxon>Eukaryota</taxon>
        <taxon>Viridiplantae</taxon>
        <taxon>Streptophyta</taxon>
        <taxon>Embryophyta</taxon>
        <taxon>Tracheophyta</taxon>
        <taxon>Spermatophyta</taxon>
        <taxon>Magnoliopsida</taxon>
        <taxon>eudicotyledons</taxon>
        <taxon>Gunneridae</taxon>
        <taxon>Pentapetalae</taxon>
        <taxon>asterids</taxon>
        <taxon>lamiids</taxon>
        <taxon>Solanales</taxon>
        <taxon>Convolvulaceae</taxon>
        <taxon>Cuscuteae</taxon>
        <taxon>Cuscuta</taxon>
        <taxon>Cuscuta subgen. Grammica</taxon>
        <taxon>Cuscuta sect. Cleistogrammica</taxon>
    </lineage>
</organism>
<reference evidence="3 4" key="1">
    <citation type="submission" date="2018-04" db="EMBL/GenBank/DDBJ databases">
        <authorList>
            <person name="Vogel A."/>
        </authorList>
    </citation>
    <scope>NUCLEOTIDE SEQUENCE [LARGE SCALE GENOMIC DNA]</scope>
</reference>
<keyword evidence="4" id="KW-1185">Reference proteome</keyword>
<dbReference type="EMBL" id="OOIL02006606">
    <property type="protein sequence ID" value="VFQ98647.1"/>
    <property type="molecule type" value="Genomic_DNA"/>
</dbReference>
<evidence type="ECO:0000313" key="4">
    <source>
        <dbReference type="Proteomes" id="UP000595140"/>
    </source>
</evidence>
<dbReference type="AlphaFoldDB" id="A0A484NDN5"/>
<feature type="region of interest" description="Disordered" evidence="2">
    <location>
        <begin position="70"/>
        <end position="103"/>
    </location>
</feature>
<protein>
    <submittedName>
        <fullName evidence="3">Uncharacterized protein</fullName>
    </submittedName>
</protein>
<feature type="region of interest" description="Disordered" evidence="2">
    <location>
        <begin position="122"/>
        <end position="141"/>
    </location>
</feature>
<feature type="coiled-coil region" evidence="1">
    <location>
        <begin position="167"/>
        <end position="201"/>
    </location>
</feature>
<feature type="region of interest" description="Disordered" evidence="2">
    <location>
        <begin position="1"/>
        <end position="31"/>
    </location>
</feature>
<proteinExistence type="predicted"/>
<gene>
    <name evidence="3" type="ORF">CCAM_LOCUS40423</name>
</gene>
<name>A0A484NDN5_9ASTE</name>
<keyword evidence="1" id="KW-0175">Coiled coil</keyword>
<evidence type="ECO:0000313" key="3">
    <source>
        <dbReference type="EMBL" id="VFQ98647.1"/>
    </source>
</evidence>
<sequence>MTWSPGNPLFRPGTPPPALFTKSRSGGSTLVGRLIPSRRLSWPRRSLTPFPSASVKFHSKFATPKIITEEPSSAQPLSQPSSQPCSLDEQPAQSHQGTSQPIHSREIYINVYTMEFDQLVQAGQGGQQPEGGRDEEEALQRKRRRAEEVGWIGLEYFTRLVKSKDEEMAAKEADEQAQEKIQRLEAENARSAKEISRLGDELEKERTKRASLAAAWAIQEPEQFANRAIADRDAAILLLQGLYKHEPSSKVVHEIATFAFESGQYDERRALYGILQQRIQGFEPKAFSLPEMHDEAPVPPFPGI</sequence>
<dbReference type="Proteomes" id="UP000595140">
    <property type="component" value="Unassembled WGS sequence"/>
</dbReference>
<accession>A0A484NDN5</accession>
<feature type="compositionally biased region" description="Low complexity" evidence="2">
    <location>
        <begin position="71"/>
        <end position="86"/>
    </location>
</feature>
<evidence type="ECO:0000256" key="1">
    <source>
        <dbReference type="SAM" id="Coils"/>
    </source>
</evidence>